<feature type="domain" description="Cell envelope-related transcriptional attenuator" evidence="3">
    <location>
        <begin position="89"/>
        <end position="237"/>
    </location>
</feature>
<dbReference type="Gene3D" id="3.40.630.190">
    <property type="entry name" value="LCP protein"/>
    <property type="match status" value="1"/>
</dbReference>
<evidence type="ECO:0000256" key="2">
    <source>
        <dbReference type="SAM" id="Phobius"/>
    </source>
</evidence>
<dbReference type="OrthoDB" id="5171929at2"/>
<sequence>MAEARTGRGGRRRSPLWARLMVWVGVVLVVLSAGTMAAGAVLEHRYDSSVHRADLIDGSAGHEVIDGAFDYLLLGSDKRPTDSTGDPGRSDTIMIAHVTADHRHAYLISIPRDLWVPIDDCGQGTGCEAKINAAYDFGGPKLTARTVEQLTGVGLDGMVIVSFRGFDKVVDALGGIRLCVDERTRSIHTGRLFTVGCHHFTGAEALDYVRQREDLPDGDYGRQRHQQQLIKAAAAQAEHEGLLSNPAKLDRVVRAIGDDLTVDTNGVALPDLVFSLRRVSGSDITMLRLPEIDGYSSDGQAIQQLDDTGRSLFTAIREDDLDTWAAAHPTLVNKNAT</sequence>
<dbReference type="EMBL" id="AP023354">
    <property type="protein sequence ID" value="BCJ27178.1"/>
    <property type="molecule type" value="Genomic_DNA"/>
</dbReference>
<dbReference type="NCBIfam" id="TIGR00350">
    <property type="entry name" value="lytR_cpsA_psr"/>
    <property type="match status" value="1"/>
</dbReference>
<organism evidence="4 5">
    <name type="scientific">Actinocatenispora sera</name>
    <dbReference type="NCBI Taxonomy" id="390989"/>
    <lineage>
        <taxon>Bacteria</taxon>
        <taxon>Bacillati</taxon>
        <taxon>Actinomycetota</taxon>
        <taxon>Actinomycetes</taxon>
        <taxon>Micromonosporales</taxon>
        <taxon>Micromonosporaceae</taxon>
        <taxon>Actinocatenispora</taxon>
    </lineage>
</organism>
<dbReference type="InterPro" id="IPR050922">
    <property type="entry name" value="LytR/CpsA/Psr_CW_biosynth"/>
</dbReference>
<evidence type="ECO:0000313" key="4">
    <source>
        <dbReference type="EMBL" id="BCJ27178.1"/>
    </source>
</evidence>
<gene>
    <name evidence="4" type="ORF">Asera_12860</name>
</gene>
<evidence type="ECO:0000313" key="5">
    <source>
        <dbReference type="Proteomes" id="UP000680750"/>
    </source>
</evidence>
<evidence type="ECO:0000259" key="3">
    <source>
        <dbReference type="Pfam" id="PF03816"/>
    </source>
</evidence>
<dbReference type="Pfam" id="PF03816">
    <property type="entry name" value="LytR_cpsA_psr"/>
    <property type="match status" value="1"/>
</dbReference>
<feature type="transmembrane region" description="Helical" evidence="2">
    <location>
        <begin position="20"/>
        <end position="42"/>
    </location>
</feature>
<comment type="similarity">
    <text evidence="1">Belongs to the LytR/CpsA/Psr (LCP) family.</text>
</comment>
<proteinExistence type="inferred from homology"/>
<dbReference type="PANTHER" id="PTHR33392">
    <property type="entry name" value="POLYISOPRENYL-TEICHOIC ACID--PEPTIDOGLYCAN TEICHOIC ACID TRANSFERASE TAGU"/>
    <property type="match status" value="1"/>
</dbReference>
<keyword evidence="2" id="KW-0472">Membrane</keyword>
<dbReference type="RefSeq" id="WP_051802000.1">
    <property type="nucleotide sequence ID" value="NZ_AP023354.1"/>
</dbReference>
<evidence type="ECO:0000256" key="1">
    <source>
        <dbReference type="ARBA" id="ARBA00006068"/>
    </source>
</evidence>
<reference evidence="4" key="1">
    <citation type="submission" date="2020-08" db="EMBL/GenBank/DDBJ databases">
        <title>Whole genome shotgun sequence of Actinocatenispora sera NBRC 101916.</title>
        <authorList>
            <person name="Komaki H."/>
            <person name="Tamura T."/>
        </authorList>
    </citation>
    <scope>NUCLEOTIDE SEQUENCE</scope>
    <source>
        <strain evidence="4">NBRC 101916</strain>
    </source>
</reference>
<dbReference type="Proteomes" id="UP000680750">
    <property type="component" value="Chromosome"/>
</dbReference>
<keyword evidence="2" id="KW-1133">Transmembrane helix</keyword>
<name>A0A810KYT1_9ACTN</name>
<dbReference type="AlphaFoldDB" id="A0A810KYT1"/>
<dbReference type="InterPro" id="IPR004474">
    <property type="entry name" value="LytR_CpsA_psr"/>
</dbReference>
<keyword evidence="5" id="KW-1185">Reference proteome</keyword>
<protein>
    <submittedName>
        <fullName evidence="4">Transcriptional regulator</fullName>
    </submittedName>
</protein>
<keyword evidence="2" id="KW-0812">Transmembrane</keyword>
<dbReference type="KEGG" id="aser:Asera_12860"/>
<accession>A0A810KYT1</accession>
<dbReference type="PANTHER" id="PTHR33392:SF6">
    <property type="entry name" value="POLYISOPRENYL-TEICHOIC ACID--PEPTIDOGLYCAN TEICHOIC ACID TRANSFERASE TAGU"/>
    <property type="match status" value="1"/>
</dbReference>